<feature type="transmembrane region" description="Helical" evidence="1">
    <location>
        <begin position="44"/>
        <end position="62"/>
    </location>
</feature>
<gene>
    <name evidence="3" type="ORF">GBAR_LOCUS31831</name>
</gene>
<dbReference type="Proteomes" id="UP001174909">
    <property type="component" value="Unassembled WGS sequence"/>
</dbReference>
<dbReference type="SUPFAM" id="SSF143503">
    <property type="entry name" value="PUG domain-like"/>
    <property type="match status" value="1"/>
</dbReference>
<feature type="domain" description="PUB" evidence="2">
    <location>
        <begin position="10"/>
        <end position="50"/>
    </location>
</feature>
<accession>A0AA35XNK1</accession>
<comment type="caution">
    <text evidence="3">The sequence shown here is derived from an EMBL/GenBank/DDBJ whole genome shotgun (WGS) entry which is preliminary data.</text>
</comment>
<organism evidence="3 4">
    <name type="scientific">Geodia barretti</name>
    <name type="common">Barrett's horny sponge</name>
    <dbReference type="NCBI Taxonomy" id="519541"/>
    <lineage>
        <taxon>Eukaryota</taxon>
        <taxon>Metazoa</taxon>
        <taxon>Porifera</taxon>
        <taxon>Demospongiae</taxon>
        <taxon>Heteroscleromorpha</taxon>
        <taxon>Tetractinellida</taxon>
        <taxon>Astrophorina</taxon>
        <taxon>Geodiidae</taxon>
        <taxon>Geodia</taxon>
    </lineage>
</organism>
<sequence length="76" mass="8954">MIHTLCTDQNRRKNCIETLCKYLDNIIEHPGEQKYRKIRTGNKTFMVMITIVCICMCAKLNFVRNSRGQKLQVLFS</sequence>
<keyword evidence="1" id="KW-1133">Transmembrane helix</keyword>
<evidence type="ECO:0000256" key="1">
    <source>
        <dbReference type="SAM" id="Phobius"/>
    </source>
</evidence>
<evidence type="ECO:0000259" key="2">
    <source>
        <dbReference type="Pfam" id="PF09409"/>
    </source>
</evidence>
<dbReference type="PANTHER" id="PTHR23153:SF38">
    <property type="entry name" value="UBX DOMAIN-CONTAINING PROTEIN 6"/>
    <property type="match status" value="1"/>
</dbReference>
<dbReference type="EMBL" id="CASHTH010004529">
    <property type="protein sequence ID" value="CAI8058542.1"/>
    <property type="molecule type" value="Genomic_DNA"/>
</dbReference>
<evidence type="ECO:0000313" key="3">
    <source>
        <dbReference type="EMBL" id="CAI8058542.1"/>
    </source>
</evidence>
<keyword evidence="4" id="KW-1185">Reference proteome</keyword>
<dbReference type="PANTHER" id="PTHR23153">
    <property type="entry name" value="UBX-RELATED"/>
    <property type="match status" value="1"/>
</dbReference>
<dbReference type="Gene3D" id="1.20.58.2190">
    <property type="match status" value="1"/>
</dbReference>
<dbReference type="InterPro" id="IPR018997">
    <property type="entry name" value="PUB_domain"/>
</dbReference>
<name>A0AA35XNK1_GEOBA</name>
<reference evidence="3" key="1">
    <citation type="submission" date="2023-03" db="EMBL/GenBank/DDBJ databases">
        <authorList>
            <person name="Steffen K."/>
            <person name="Cardenas P."/>
        </authorList>
    </citation>
    <scope>NUCLEOTIDE SEQUENCE</scope>
</reference>
<keyword evidence="1" id="KW-0812">Transmembrane</keyword>
<proteinExistence type="predicted"/>
<protein>
    <submittedName>
        <fullName evidence="3">UBX domain-containing protein 6</fullName>
    </submittedName>
</protein>
<dbReference type="Pfam" id="PF09409">
    <property type="entry name" value="PUB"/>
    <property type="match status" value="1"/>
</dbReference>
<dbReference type="GO" id="GO:0005737">
    <property type="term" value="C:cytoplasm"/>
    <property type="evidence" value="ECO:0007669"/>
    <property type="project" value="TreeGrafter"/>
</dbReference>
<evidence type="ECO:0000313" key="4">
    <source>
        <dbReference type="Proteomes" id="UP001174909"/>
    </source>
</evidence>
<dbReference type="AlphaFoldDB" id="A0AA35XNK1"/>
<keyword evidence="1" id="KW-0472">Membrane</keyword>
<dbReference type="InterPro" id="IPR036339">
    <property type="entry name" value="PUB-like_dom_sf"/>
</dbReference>